<name>A0A1B1ALU0_9PROT</name>
<evidence type="ECO:0000313" key="2">
    <source>
        <dbReference type="EMBL" id="ANP47542.1"/>
    </source>
</evidence>
<dbReference type="AlphaFoldDB" id="A0A1B1ALU0"/>
<feature type="signal peptide" evidence="1">
    <location>
        <begin position="1"/>
        <end position="25"/>
    </location>
</feature>
<evidence type="ECO:0000313" key="3">
    <source>
        <dbReference type="Proteomes" id="UP000092498"/>
    </source>
</evidence>
<accession>A0A1B1ALU0</accession>
<dbReference type="Proteomes" id="UP000092498">
    <property type="component" value="Chromosome"/>
</dbReference>
<feature type="chain" id="PRO_5008519026" evidence="1">
    <location>
        <begin position="26"/>
        <end position="119"/>
    </location>
</feature>
<organism evidence="2 3">
    <name type="scientific">Candidatus Viadribacter manganicus</name>
    <dbReference type="NCBI Taxonomy" id="1759059"/>
    <lineage>
        <taxon>Bacteria</taxon>
        <taxon>Pseudomonadati</taxon>
        <taxon>Pseudomonadota</taxon>
        <taxon>Alphaproteobacteria</taxon>
        <taxon>Hyphomonadales</taxon>
        <taxon>Hyphomonadaceae</taxon>
        <taxon>Candidatus Viadribacter</taxon>
    </lineage>
</organism>
<proteinExistence type="predicted"/>
<keyword evidence="3" id="KW-1185">Reference proteome</keyword>
<dbReference type="InParanoid" id="A0A1B1ALU0"/>
<evidence type="ECO:0000256" key="1">
    <source>
        <dbReference type="SAM" id="SignalP"/>
    </source>
</evidence>
<dbReference type="EMBL" id="CP013244">
    <property type="protein sequence ID" value="ANP47542.1"/>
    <property type="molecule type" value="Genomic_DNA"/>
</dbReference>
<dbReference type="KEGG" id="cbot:ATE48_17350"/>
<gene>
    <name evidence="2" type="ORF">ATE48_17350</name>
</gene>
<keyword evidence="1" id="KW-0732">Signal</keyword>
<reference evidence="2 3" key="1">
    <citation type="submission" date="2015-11" db="EMBL/GenBank/DDBJ databases">
        <title>Whole-Genome Sequence of Candidatus Oderbacter manganicum from the National Park Lower Oder Valley, Germany.</title>
        <authorList>
            <person name="Braun B."/>
            <person name="Liere K."/>
            <person name="Szewzyk U."/>
        </authorList>
    </citation>
    <scope>NUCLEOTIDE SEQUENCE [LARGE SCALE GENOMIC DNA]</scope>
    <source>
        <strain evidence="2 3">OTSz_A_272</strain>
    </source>
</reference>
<protein>
    <submittedName>
        <fullName evidence="2">Uncharacterized protein</fullName>
    </submittedName>
</protein>
<sequence length="119" mass="13157">MKCTRFALFAAAVVMSSLSVVGVAAAERWLQVDPWFYLDLDSIRRDGDGYTYFVMLHSAEQNRDPRASGALSGAAPPPDRVNCATGAIETPAFGGGWTVDDELYNDDPMARYLCPEWFR</sequence>